<dbReference type="Proteomes" id="UP000028194">
    <property type="component" value="Chromosome"/>
</dbReference>
<dbReference type="GeneID" id="41599066"/>
<reference evidence="1 2" key="1">
    <citation type="journal article" date="2014" name="PLoS ONE">
        <title>Genome Sequence of Candidatus Nitrososphaera evergladensis from Group I.1b Enriched from Everglades Soil Reveals Novel Genomic Features of the Ammonia-Oxidizing Archaea.</title>
        <authorList>
            <person name="Zhalnina K.V."/>
            <person name="Dias R."/>
            <person name="Leonard M.T."/>
            <person name="Dorr de Quadros P."/>
            <person name="Camargo F.A."/>
            <person name="Drew J.C."/>
            <person name="Farmerie W.G."/>
            <person name="Daroub S.H."/>
            <person name="Triplett E.W."/>
        </authorList>
    </citation>
    <scope>NUCLEOTIDE SEQUENCE [LARGE SCALE GENOMIC DNA]</scope>
    <source>
        <strain evidence="1 2">SR1</strain>
    </source>
</reference>
<dbReference type="HOGENOM" id="CLU_693732_0_0_2"/>
<proteinExistence type="predicted"/>
<dbReference type="OrthoDB" id="386903at2157"/>
<dbReference type="KEGG" id="nev:NTE_03423"/>
<protein>
    <submittedName>
        <fullName evidence="1">Uncharacterized protein</fullName>
    </submittedName>
</protein>
<name>A0A075MUW3_9ARCH</name>
<dbReference type="STRING" id="1459636.NTE_03423"/>
<gene>
    <name evidence="1" type="ORF">NTE_03423</name>
</gene>
<dbReference type="AlphaFoldDB" id="A0A075MUW3"/>
<dbReference type="EMBL" id="CP007174">
    <property type="protein sequence ID" value="AIF85451.1"/>
    <property type="molecule type" value="Genomic_DNA"/>
</dbReference>
<evidence type="ECO:0000313" key="2">
    <source>
        <dbReference type="Proteomes" id="UP000028194"/>
    </source>
</evidence>
<evidence type="ECO:0000313" key="1">
    <source>
        <dbReference type="EMBL" id="AIF85451.1"/>
    </source>
</evidence>
<organism evidence="1 2">
    <name type="scientific">Candidatus Nitrososphaera evergladensis SR1</name>
    <dbReference type="NCBI Taxonomy" id="1459636"/>
    <lineage>
        <taxon>Archaea</taxon>
        <taxon>Nitrososphaerota</taxon>
        <taxon>Nitrososphaeria</taxon>
        <taxon>Nitrososphaerales</taxon>
        <taxon>Nitrososphaeraceae</taxon>
        <taxon>Nitrososphaera</taxon>
    </lineage>
</organism>
<dbReference type="RefSeq" id="WP_148701861.1">
    <property type="nucleotide sequence ID" value="NZ_CP007174.1"/>
</dbReference>
<accession>A0A075MUW3</accession>
<keyword evidence="2" id="KW-1185">Reference proteome</keyword>
<sequence>MATSSKTKLFAIGLAFIFFMGTIGSLPLRQASAIESKPSLPIDPRTDIDPQIIANPPTLTAAQETKAEAIALANNEVQQAASGKSYNFDGIGFIGNTRESPVKWYPIVHINVANETGINVTIDMNTGKITNVEQYAITKLAPRVNEDGTESILSAASSPSYSSDDYKGTTNPVEMFMSTQNGVPTYTPSAASMDGQVDFLLNADEYQASGNSCLPSNVYNGYFAQVGFDYPSVGGARVVYADTLTQCVPTNIGLTYTPGHYYTFRIHAYSTPSTSWRMIAFDVNTGVTAMSPSRTGMKSYLIQAGSANTSVWMENWNPPSSTSWNARFSADLQAYSDYSDGVNYYHWPSDQQYDQQCTTFYTYPHTTPPPVMSGSLVTGGTVTWSNYNMANYIPGCP</sequence>